<reference evidence="2 3" key="1">
    <citation type="submission" date="2023-06" db="EMBL/GenBank/DDBJ databases">
        <title>Five Gram-positive bacteria isolated from mangrove sediments in Shenzhen, Guangdong, China.</title>
        <authorList>
            <person name="Yu S."/>
            <person name="Zheng W."/>
            <person name="Huang Y."/>
        </authorList>
    </citation>
    <scope>NUCLEOTIDE SEQUENCE [LARGE SCALE GENOMIC DNA]</scope>
    <source>
        <strain evidence="2 3">SaN35-3</strain>
    </source>
</reference>
<proteinExistence type="predicted"/>
<feature type="domain" description="N-acetyltransferase" evidence="1">
    <location>
        <begin position="1"/>
        <end position="139"/>
    </location>
</feature>
<evidence type="ECO:0000259" key="1">
    <source>
        <dbReference type="PROSITE" id="PS51186"/>
    </source>
</evidence>
<sequence length="158" mass="17971">MKVLNIRHIPKATITEFFNKHWGSSEMVISSGVYQCDELEGYVVINDQKEIIGLVTIILSKEECEIISLDSLVERKGIGSLLMKEVEAYAKNHSCFKMKVTTTNDNLLALGFYQRRGYQITEVIKNAVVQAREIKPQIPMIAENGIPIRDELILEKMI</sequence>
<dbReference type="RefSeq" id="WP_226541008.1">
    <property type="nucleotide sequence ID" value="NZ_CP129013.1"/>
</dbReference>
<dbReference type="SUPFAM" id="SSF55729">
    <property type="entry name" value="Acyl-CoA N-acyltransferases (Nat)"/>
    <property type="match status" value="1"/>
</dbReference>
<dbReference type="Proteomes" id="UP001197974">
    <property type="component" value="Chromosome"/>
</dbReference>
<dbReference type="InterPro" id="IPR016181">
    <property type="entry name" value="Acyl_CoA_acyltransferase"/>
</dbReference>
<dbReference type="PROSITE" id="PS51186">
    <property type="entry name" value="GNAT"/>
    <property type="match status" value="1"/>
</dbReference>
<evidence type="ECO:0000313" key="3">
    <source>
        <dbReference type="Proteomes" id="UP001197974"/>
    </source>
</evidence>
<evidence type="ECO:0000313" key="2">
    <source>
        <dbReference type="EMBL" id="WLR42491.1"/>
    </source>
</evidence>
<name>A0ABY9JSX4_9BACI</name>
<keyword evidence="3" id="KW-1185">Reference proteome</keyword>
<dbReference type="EMBL" id="CP129013">
    <property type="protein sequence ID" value="WLR42491.1"/>
    <property type="molecule type" value="Genomic_DNA"/>
</dbReference>
<gene>
    <name evidence="2" type="ORF">LC087_17615</name>
</gene>
<organism evidence="2 3">
    <name type="scientific">Bacillus carboniphilus</name>
    <dbReference type="NCBI Taxonomy" id="86663"/>
    <lineage>
        <taxon>Bacteria</taxon>
        <taxon>Bacillati</taxon>
        <taxon>Bacillota</taxon>
        <taxon>Bacilli</taxon>
        <taxon>Bacillales</taxon>
        <taxon>Bacillaceae</taxon>
        <taxon>Bacillus</taxon>
    </lineage>
</organism>
<accession>A0ABY9JSX4</accession>
<dbReference type="Pfam" id="PF00583">
    <property type="entry name" value="Acetyltransf_1"/>
    <property type="match status" value="1"/>
</dbReference>
<dbReference type="CDD" id="cd04301">
    <property type="entry name" value="NAT_SF"/>
    <property type="match status" value="1"/>
</dbReference>
<protein>
    <submittedName>
        <fullName evidence="2">GNAT family N-acetyltransferase</fullName>
    </submittedName>
</protein>
<dbReference type="InterPro" id="IPR000182">
    <property type="entry name" value="GNAT_dom"/>
</dbReference>
<dbReference type="Gene3D" id="3.40.630.30">
    <property type="match status" value="1"/>
</dbReference>